<accession>A0A841ZPD6</accession>
<evidence type="ECO:0000313" key="2">
    <source>
        <dbReference type="Proteomes" id="UP000559885"/>
    </source>
</evidence>
<gene>
    <name evidence="1" type="ORF">HB912_11780</name>
</gene>
<sequence length="165" mass="18494">MKAIQFLTILFILSIPLILTGCAGHSSSNEKHKSTEKQSIITEKPFTVEVNETKKWRNISITIKQINVSYIKNKQKLEIVTAVKNESKNEVFGIGAGDFNLENNAGEVYKVAEGDNLGGEVEALKTLEGSMYFETTKSSKSFMLSYLQDGEKVLKWDLNIERKGK</sequence>
<dbReference type="PROSITE" id="PS51257">
    <property type="entry name" value="PROKAR_LIPOPROTEIN"/>
    <property type="match status" value="1"/>
</dbReference>
<reference evidence="1 2" key="1">
    <citation type="submission" date="2020-03" db="EMBL/GenBank/DDBJ databases">
        <title>Soil Listeria distribution.</title>
        <authorList>
            <person name="Liao J."/>
            <person name="Wiedmann M."/>
        </authorList>
    </citation>
    <scope>NUCLEOTIDE SEQUENCE [LARGE SCALE GENOMIC DNA]</scope>
    <source>
        <strain evidence="1 2">FSL L7-1507</strain>
    </source>
</reference>
<organism evidence="1 2">
    <name type="scientific">Listeria aquatica</name>
    <dbReference type="NCBI Taxonomy" id="1494960"/>
    <lineage>
        <taxon>Bacteria</taxon>
        <taxon>Bacillati</taxon>
        <taxon>Bacillota</taxon>
        <taxon>Bacilli</taxon>
        <taxon>Bacillales</taxon>
        <taxon>Listeriaceae</taxon>
        <taxon>Listeria</taxon>
    </lineage>
</organism>
<dbReference type="AlphaFoldDB" id="A0A841ZPD6"/>
<dbReference type="EMBL" id="JAARRM010000006">
    <property type="protein sequence ID" value="MBC1522326.1"/>
    <property type="molecule type" value="Genomic_DNA"/>
</dbReference>
<protein>
    <recommendedName>
        <fullName evidence="3">DUF4352 domain-containing protein</fullName>
    </recommendedName>
</protein>
<proteinExistence type="predicted"/>
<dbReference type="RefSeq" id="WP_185374814.1">
    <property type="nucleotide sequence ID" value="NZ_JAARRM010000006.1"/>
</dbReference>
<name>A0A841ZPD6_9LIST</name>
<evidence type="ECO:0008006" key="3">
    <source>
        <dbReference type="Google" id="ProtNLM"/>
    </source>
</evidence>
<evidence type="ECO:0000313" key="1">
    <source>
        <dbReference type="EMBL" id="MBC1522326.1"/>
    </source>
</evidence>
<comment type="caution">
    <text evidence="1">The sequence shown here is derived from an EMBL/GenBank/DDBJ whole genome shotgun (WGS) entry which is preliminary data.</text>
</comment>
<dbReference type="Proteomes" id="UP000559885">
    <property type="component" value="Unassembled WGS sequence"/>
</dbReference>